<name>A0ABR1T3X7_9PEZI</name>
<keyword evidence="10" id="KW-1185">Reference proteome</keyword>
<feature type="transmembrane region" description="Helical" evidence="7">
    <location>
        <begin position="21"/>
        <end position="41"/>
    </location>
</feature>
<evidence type="ECO:0000313" key="9">
    <source>
        <dbReference type="EMBL" id="KAK8041288.1"/>
    </source>
</evidence>
<feature type="transmembrane region" description="Helical" evidence="7">
    <location>
        <begin position="135"/>
        <end position="154"/>
    </location>
</feature>
<comment type="subcellular location">
    <subcellularLocation>
        <location evidence="1">Membrane</location>
        <topology evidence="1">Multi-pass membrane protein</topology>
    </subcellularLocation>
</comment>
<proteinExistence type="inferred from homology"/>
<dbReference type="Pfam" id="PF20684">
    <property type="entry name" value="Fung_rhodopsin"/>
    <property type="match status" value="1"/>
</dbReference>
<feature type="transmembrane region" description="Helical" evidence="7">
    <location>
        <begin position="216"/>
        <end position="233"/>
    </location>
</feature>
<dbReference type="EMBL" id="JAQQWL010000015">
    <property type="protein sequence ID" value="KAK8041288.1"/>
    <property type="molecule type" value="Genomic_DNA"/>
</dbReference>
<evidence type="ECO:0000256" key="3">
    <source>
        <dbReference type="ARBA" id="ARBA00022989"/>
    </source>
</evidence>
<feature type="transmembrane region" description="Helical" evidence="7">
    <location>
        <begin position="239"/>
        <end position="266"/>
    </location>
</feature>
<evidence type="ECO:0000256" key="7">
    <source>
        <dbReference type="SAM" id="Phobius"/>
    </source>
</evidence>
<dbReference type="PANTHER" id="PTHR33048">
    <property type="entry name" value="PTH11-LIKE INTEGRAL MEMBRANE PROTEIN (AFU_ORTHOLOGUE AFUA_5G11245)"/>
    <property type="match status" value="1"/>
</dbReference>
<evidence type="ECO:0000313" key="10">
    <source>
        <dbReference type="Proteomes" id="UP001480595"/>
    </source>
</evidence>
<comment type="similarity">
    <text evidence="5">Belongs to the SAT4 family.</text>
</comment>
<comment type="caution">
    <text evidence="9">The sequence shown here is derived from an EMBL/GenBank/DDBJ whole genome shotgun (WGS) entry which is preliminary data.</text>
</comment>
<feature type="transmembrane region" description="Helical" evidence="7">
    <location>
        <begin position="95"/>
        <end position="123"/>
    </location>
</feature>
<keyword evidence="2 7" id="KW-0812">Transmembrane</keyword>
<evidence type="ECO:0000256" key="4">
    <source>
        <dbReference type="ARBA" id="ARBA00023136"/>
    </source>
</evidence>
<dbReference type="RefSeq" id="XP_066708833.1">
    <property type="nucleotide sequence ID" value="XM_066865704.1"/>
</dbReference>
<feature type="compositionally biased region" description="Polar residues" evidence="6">
    <location>
        <begin position="283"/>
        <end position="297"/>
    </location>
</feature>
<dbReference type="Proteomes" id="UP001480595">
    <property type="component" value="Unassembled WGS sequence"/>
</dbReference>
<reference evidence="9 10" key="1">
    <citation type="submission" date="2023-01" db="EMBL/GenBank/DDBJ databases">
        <title>Analysis of 21 Apiospora genomes using comparative genomics revels a genus with tremendous synthesis potential of carbohydrate active enzymes and secondary metabolites.</title>
        <authorList>
            <person name="Sorensen T."/>
        </authorList>
    </citation>
    <scope>NUCLEOTIDE SEQUENCE [LARGE SCALE GENOMIC DNA]</scope>
    <source>
        <strain evidence="9 10">CBS 135458</strain>
    </source>
</reference>
<dbReference type="InterPro" id="IPR049326">
    <property type="entry name" value="Rhodopsin_dom_fungi"/>
</dbReference>
<organism evidence="9 10">
    <name type="scientific">Apiospora phragmitis</name>
    <dbReference type="NCBI Taxonomy" id="2905665"/>
    <lineage>
        <taxon>Eukaryota</taxon>
        <taxon>Fungi</taxon>
        <taxon>Dikarya</taxon>
        <taxon>Ascomycota</taxon>
        <taxon>Pezizomycotina</taxon>
        <taxon>Sordariomycetes</taxon>
        <taxon>Xylariomycetidae</taxon>
        <taxon>Amphisphaeriales</taxon>
        <taxon>Apiosporaceae</taxon>
        <taxon>Apiospora</taxon>
    </lineage>
</organism>
<dbReference type="PANTHER" id="PTHR33048:SF47">
    <property type="entry name" value="INTEGRAL MEMBRANE PROTEIN-RELATED"/>
    <property type="match status" value="1"/>
</dbReference>
<accession>A0ABR1T3X7</accession>
<feature type="domain" description="Rhodopsin" evidence="8">
    <location>
        <begin position="38"/>
        <end position="267"/>
    </location>
</feature>
<protein>
    <recommendedName>
        <fullName evidence="8">Rhodopsin domain-containing protein</fullName>
    </recommendedName>
</protein>
<feature type="region of interest" description="Disordered" evidence="6">
    <location>
        <begin position="277"/>
        <end position="350"/>
    </location>
</feature>
<keyword evidence="4 7" id="KW-0472">Membrane</keyword>
<feature type="transmembrane region" description="Helical" evidence="7">
    <location>
        <begin position="53"/>
        <end position="75"/>
    </location>
</feature>
<feature type="transmembrane region" description="Helical" evidence="7">
    <location>
        <begin position="182"/>
        <end position="204"/>
    </location>
</feature>
<evidence type="ECO:0000259" key="8">
    <source>
        <dbReference type="Pfam" id="PF20684"/>
    </source>
</evidence>
<evidence type="ECO:0000256" key="2">
    <source>
        <dbReference type="ARBA" id="ARBA00022692"/>
    </source>
</evidence>
<sequence length="368" mass="40789">MSTTDPTIQPPLDFSNTGPDIVITSAVLGFVSTIIVALRFWSRRLVHQHFGLSDYLCLAALLFQHGLLASGSVMVKPGGLGRDFRITATEDPSSVIILFQALFVAEITYTFSSPLIKLSVLAFYRKIFPTRTVNLGCKILGFMCMAWWIAIFILDFTQCRPLEAFWRLELQVLPTTKCIDPIFAFFSNSVANCIIDFFTIALPIRDVLKLQTTTRRKVNIFMIFLLGGVSHKLTIAEQFVVPAIASAIEIYVAIIGACLPMMVPIYRKLRFGDPLKMTGGGTQPNKTPSSGTNTVTAANMRRRNRELSGDDGSVEQRAGSEDGLTPADYHGGHYSRAVAGSPGSDNESYPLEAIKVRREITRHWQDRD</sequence>
<gene>
    <name evidence="9" type="ORF">PG994_014295</name>
</gene>
<evidence type="ECO:0000256" key="5">
    <source>
        <dbReference type="ARBA" id="ARBA00038359"/>
    </source>
</evidence>
<dbReference type="GeneID" id="92098767"/>
<dbReference type="InterPro" id="IPR052337">
    <property type="entry name" value="SAT4-like"/>
</dbReference>
<keyword evidence="3 7" id="KW-1133">Transmembrane helix</keyword>
<evidence type="ECO:0000256" key="1">
    <source>
        <dbReference type="ARBA" id="ARBA00004141"/>
    </source>
</evidence>
<evidence type="ECO:0000256" key="6">
    <source>
        <dbReference type="SAM" id="MobiDB-lite"/>
    </source>
</evidence>